<dbReference type="PATRIC" id="fig|1423735.3.peg.879"/>
<evidence type="ECO:0000256" key="5">
    <source>
        <dbReference type="PIRNR" id="PIRNR016557"/>
    </source>
</evidence>
<dbReference type="InterPro" id="IPR016667">
    <property type="entry name" value="Caps_polysacc_synth_CpsB/CapC"/>
</dbReference>
<dbReference type="PANTHER" id="PTHR39181">
    <property type="entry name" value="TYROSINE-PROTEIN PHOSPHATASE YWQE"/>
    <property type="match status" value="1"/>
</dbReference>
<evidence type="ECO:0000313" key="6">
    <source>
        <dbReference type="EMBL" id="KRM07777.1"/>
    </source>
</evidence>
<comment type="caution">
    <text evidence="6">The sequence shown here is derived from an EMBL/GenBank/DDBJ whole genome shotgun (WGS) entry which is preliminary data.</text>
</comment>
<protein>
    <recommendedName>
        <fullName evidence="5">Tyrosine-protein phosphatase</fullName>
        <ecNumber evidence="5">3.1.3.48</ecNumber>
    </recommendedName>
</protein>
<keyword evidence="7" id="KW-1185">Reference proteome</keyword>
<keyword evidence="3 5" id="KW-0904">Protein phosphatase</keyword>
<dbReference type="AlphaFoldDB" id="A0A0R1VPV3"/>
<accession>A0A0R1VPV3</accession>
<dbReference type="RefSeq" id="WP_057825873.1">
    <property type="nucleotide sequence ID" value="NZ_AZFX01000096.1"/>
</dbReference>
<dbReference type="Pfam" id="PF19567">
    <property type="entry name" value="CpsB_CapC"/>
    <property type="match status" value="1"/>
</dbReference>
<dbReference type="EC" id="3.1.3.48" evidence="5"/>
<dbReference type="PANTHER" id="PTHR39181:SF1">
    <property type="entry name" value="TYROSINE-PROTEIN PHOSPHATASE YWQE"/>
    <property type="match status" value="1"/>
</dbReference>
<comment type="similarity">
    <text evidence="1 5">Belongs to the metallo-dependent hydrolases superfamily. CpsB/CapC family.</text>
</comment>
<comment type="catalytic activity">
    <reaction evidence="4 5">
        <text>O-phospho-L-tyrosyl-[protein] + H2O = L-tyrosyl-[protein] + phosphate</text>
        <dbReference type="Rhea" id="RHEA:10684"/>
        <dbReference type="Rhea" id="RHEA-COMP:10136"/>
        <dbReference type="Rhea" id="RHEA-COMP:20101"/>
        <dbReference type="ChEBI" id="CHEBI:15377"/>
        <dbReference type="ChEBI" id="CHEBI:43474"/>
        <dbReference type="ChEBI" id="CHEBI:46858"/>
        <dbReference type="ChEBI" id="CHEBI:61978"/>
        <dbReference type="EC" id="3.1.3.48"/>
    </reaction>
</comment>
<evidence type="ECO:0000256" key="3">
    <source>
        <dbReference type="ARBA" id="ARBA00022912"/>
    </source>
</evidence>
<proteinExistence type="inferred from homology"/>
<evidence type="ECO:0000256" key="4">
    <source>
        <dbReference type="ARBA" id="ARBA00051722"/>
    </source>
</evidence>
<reference evidence="6 7" key="1">
    <citation type="journal article" date="2015" name="Genome Announc.">
        <title>Expanding the biotechnology potential of lactobacilli through comparative genomics of 213 strains and associated genera.</title>
        <authorList>
            <person name="Sun Z."/>
            <person name="Harris H.M."/>
            <person name="McCann A."/>
            <person name="Guo C."/>
            <person name="Argimon S."/>
            <person name="Zhang W."/>
            <person name="Yang X."/>
            <person name="Jeffery I.B."/>
            <person name="Cooney J.C."/>
            <person name="Kagawa T.F."/>
            <person name="Liu W."/>
            <person name="Song Y."/>
            <person name="Salvetti E."/>
            <person name="Wrobel A."/>
            <person name="Rasinkangas P."/>
            <person name="Parkhill J."/>
            <person name="Rea M.C."/>
            <person name="O'Sullivan O."/>
            <person name="Ritari J."/>
            <person name="Douillard F.P."/>
            <person name="Paul Ross R."/>
            <person name="Yang R."/>
            <person name="Briner A.E."/>
            <person name="Felis G.E."/>
            <person name="de Vos W.M."/>
            <person name="Barrangou R."/>
            <person name="Klaenhammer T.R."/>
            <person name="Caufield P.W."/>
            <person name="Cui Y."/>
            <person name="Zhang H."/>
            <person name="O'Toole P.W."/>
        </authorList>
    </citation>
    <scope>NUCLEOTIDE SEQUENCE [LARGE SCALE GENOMIC DNA]</scope>
    <source>
        <strain evidence="6 7">DSM 17758</strain>
    </source>
</reference>
<evidence type="ECO:0000256" key="2">
    <source>
        <dbReference type="ARBA" id="ARBA00022801"/>
    </source>
</evidence>
<dbReference type="EMBL" id="AZFX01000096">
    <property type="protein sequence ID" value="KRM07777.1"/>
    <property type="molecule type" value="Genomic_DNA"/>
</dbReference>
<dbReference type="GO" id="GO:0004725">
    <property type="term" value="F:protein tyrosine phosphatase activity"/>
    <property type="evidence" value="ECO:0007669"/>
    <property type="project" value="UniProtKB-UniRule"/>
</dbReference>
<dbReference type="PIRSF" id="PIRSF016557">
    <property type="entry name" value="Caps_synth_CpsB"/>
    <property type="match status" value="1"/>
</dbReference>
<gene>
    <name evidence="6" type="ORF">FC15_GL000845</name>
</gene>
<dbReference type="GO" id="GO:0030145">
    <property type="term" value="F:manganese ion binding"/>
    <property type="evidence" value="ECO:0007669"/>
    <property type="project" value="UniProtKB-UniRule"/>
</dbReference>
<dbReference type="Gene3D" id="3.20.20.140">
    <property type="entry name" value="Metal-dependent hydrolases"/>
    <property type="match status" value="1"/>
</dbReference>
<evidence type="ECO:0000313" key="7">
    <source>
        <dbReference type="Proteomes" id="UP000051315"/>
    </source>
</evidence>
<evidence type="ECO:0000256" key="1">
    <source>
        <dbReference type="ARBA" id="ARBA00005750"/>
    </source>
</evidence>
<dbReference type="STRING" id="1423735.FC15_GL000845"/>
<name>A0A0R1VPV3_9LACO</name>
<dbReference type="InterPro" id="IPR016195">
    <property type="entry name" value="Pol/histidinol_Pase-like"/>
</dbReference>
<keyword evidence="2 5" id="KW-0378">Hydrolase</keyword>
<dbReference type="Proteomes" id="UP000051315">
    <property type="component" value="Unassembled WGS sequence"/>
</dbReference>
<dbReference type="SUPFAM" id="SSF89550">
    <property type="entry name" value="PHP domain-like"/>
    <property type="match status" value="1"/>
</dbReference>
<sequence>MATNTPRKNSLIDLHCHILPGLDDGSKSVEESLELADAAVREGIGYILCTPHHLDRNYTNHGLDVVQKVHDFQKILDEQAIPLTLFPGQEVHLNGDLDQRVEDLLGIDSAMRYLLVELPREEVPTYTTELFFQLSMRGITPVIAHPERNARIKADPEILYDFISNGALGQLTATSLVGVFGKGVQKFSQELITHGLVHIIASDAHMLPNRQFALKEGYLALDALDRAYGPQFYENSKHLINGEDIDHRIPLTLLKKRKRFF</sequence>
<organism evidence="6 7">
    <name type="scientific">Lapidilactobacillus concavus DSM 17758</name>
    <dbReference type="NCBI Taxonomy" id="1423735"/>
    <lineage>
        <taxon>Bacteria</taxon>
        <taxon>Bacillati</taxon>
        <taxon>Bacillota</taxon>
        <taxon>Bacilli</taxon>
        <taxon>Lactobacillales</taxon>
        <taxon>Lactobacillaceae</taxon>
        <taxon>Lapidilactobacillus</taxon>
    </lineage>
</organism>